<dbReference type="AlphaFoldDB" id="A0A383BCJ6"/>
<organism evidence="1">
    <name type="scientific">marine metagenome</name>
    <dbReference type="NCBI Taxonomy" id="408172"/>
    <lineage>
        <taxon>unclassified sequences</taxon>
        <taxon>metagenomes</taxon>
        <taxon>ecological metagenomes</taxon>
    </lineage>
</organism>
<accession>A0A383BCJ6</accession>
<gene>
    <name evidence="1" type="ORF">METZ01_LOCUS470750</name>
</gene>
<evidence type="ECO:0000313" key="1">
    <source>
        <dbReference type="EMBL" id="SVE17896.1"/>
    </source>
</evidence>
<reference evidence="1" key="1">
    <citation type="submission" date="2018-05" db="EMBL/GenBank/DDBJ databases">
        <authorList>
            <person name="Lanie J.A."/>
            <person name="Ng W.-L."/>
            <person name="Kazmierczak K.M."/>
            <person name="Andrzejewski T.M."/>
            <person name="Davidsen T.M."/>
            <person name="Wayne K.J."/>
            <person name="Tettelin H."/>
            <person name="Glass J.I."/>
            <person name="Rusch D."/>
            <person name="Podicherti R."/>
            <person name="Tsui H.-C.T."/>
            <person name="Winkler M.E."/>
        </authorList>
    </citation>
    <scope>NUCLEOTIDE SEQUENCE</scope>
</reference>
<proteinExistence type="predicted"/>
<name>A0A383BCJ6_9ZZZZ</name>
<protein>
    <submittedName>
        <fullName evidence="1">Uncharacterized protein</fullName>
    </submittedName>
</protein>
<sequence>MEFPEVSFTPVVTRIMYTVELDREDEVVIVNV</sequence>
<dbReference type="EMBL" id="UINC01199462">
    <property type="protein sequence ID" value="SVE17896.1"/>
    <property type="molecule type" value="Genomic_DNA"/>
</dbReference>